<dbReference type="InterPro" id="IPR036388">
    <property type="entry name" value="WH-like_DNA-bd_sf"/>
</dbReference>
<evidence type="ECO:0000313" key="3">
    <source>
        <dbReference type="EMBL" id="SEI80058.1"/>
    </source>
</evidence>
<dbReference type="InterPro" id="IPR012340">
    <property type="entry name" value="NA-bd_OB-fold"/>
</dbReference>
<protein>
    <recommendedName>
        <fullName evidence="2">S1 motif domain-containing protein</fullName>
    </recommendedName>
</protein>
<dbReference type="SUPFAM" id="SSF50249">
    <property type="entry name" value="Nucleic acid-binding proteins"/>
    <property type="match status" value="1"/>
</dbReference>
<feature type="domain" description="S1 motif" evidence="2">
    <location>
        <begin position="181"/>
        <end position="243"/>
    </location>
</feature>
<dbReference type="InterPro" id="IPR003029">
    <property type="entry name" value="S1_domain"/>
</dbReference>
<feature type="domain" description="S1 motif" evidence="2">
    <location>
        <begin position="106"/>
        <end position="169"/>
    </location>
</feature>
<dbReference type="STRING" id="1416801.SAMN05192553_101342"/>
<dbReference type="Pfam" id="PF13509">
    <property type="entry name" value="S1_2"/>
    <property type="match status" value="1"/>
</dbReference>
<dbReference type="Gene3D" id="2.40.50.140">
    <property type="entry name" value="Nucleic acid-binding proteins"/>
    <property type="match status" value="2"/>
</dbReference>
<evidence type="ECO:0000259" key="2">
    <source>
        <dbReference type="SMART" id="SM00316"/>
    </source>
</evidence>
<name>A0A1H6TJ22_9BACT</name>
<dbReference type="EMBL" id="FNZH01000001">
    <property type="protein sequence ID" value="SEI80058.1"/>
    <property type="molecule type" value="Genomic_DNA"/>
</dbReference>
<dbReference type="InterPro" id="IPR039566">
    <property type="entry name" value="CvfB_S1_st"/>
</dbReference>
<dbReference type="InterPro" id="IPR014464">
    <property type="entry name" value="CvfB_fam"/>
</dbReference>
<dbReference type="PANTHER" id="PTHR37296:SF1">
    <property type="entry name" value="CONSERVED VIRULENCE FACTOR B"/>
    <property type="match status" value="1"/>
</dbReference>
<accession>A0A1H6TJ22</accession>
<dbReference type="AlphaFoldDB" id="A0A1H6TJ22"/>
<dbReference type="Pfam" id="PF17783">
    <property type="entry name" value="WHD_CvfB"/>
    <property type="match status" value="1"/>
</dbReference>
<proteinExistence type="inferred from homology"/>
<comment type="similarity">
    <text evidence="1">Belongs to the CvfB family.</text>
</comment>
<dbReference type="InterPro" id="IPR040764">
    <property type="entry name" value="CvfB_WH"/>
</dbReference>
<dbReference type="Gene3D" id="1.10.10.10">
    <property type="entry name" value="Winged helix-like DNA-binding domain superfamily/Winged helix DNA-binding domain"/>
    <property type="match status" value="1"/>
</dbReference>
<dbReference type="SMART" id="SM00316">
    <property type="entry name" value="S1"/>
    <property type="match status" value="3"/>
</dbReference>
<organism evidence="3 4">
    <name type="scientific">Cyclobacterium xiamenense</name>
    <dbReference type="NCBI Taxonomy" id="1297121"/>
    <lineage>
        <taxon>Bacteria</taxon>
        <taxon>Pseudomonadati</taxon>
        <taxon>Bacteroidota</taxon>
        <taxon>Cytophagia</taxon>
        <taxon>Cytophagales</taxon>
        <taxon>Cyclobacteriaceae</taxon>
        <taxon>Cyclobacterium</taxon>
    </lineage>
</organism>
<feature type="domain" description="S1 motif" evidence="2">
    <location>
        <begin position="40"/>
        <end position="102"/>
    </location>
</feature>
<gene>
    <name evidence="3" type="ORF">SAMN05192553_101342</name>
</gene>
<dbReference type="PIRSF" id="PIRSF012524">
    <property type="entry name" value="YitL_S1"/>
    <property type="match status" value="1"/>
</dbReference>
<evidence type="ECO:0000256" key="1">
    <source>
        <dbReference type="PIRNR" id="PIRNR012524"/>
    </source>
</evidence>
<evidence type="ECO:0000313" key="4">
    <source>
        <dbReference type="Proteomes" id="UP000199403"/>
    </source>
</evidence>
<dbReference type="GO" id="GO:0003676">
    <property type="term" value="F:nucleic acid binding"/>
    <property type="evidence" value="ECO:0007669"/>
    <property type="project" value="InterPro"/>
</dbReference>
<dbReference type="Proteomes" id="UP000199403">
    <property type="component" value="Unassembled WGS sequence"/>
</dbReference>
<dbReference type="PANTHER" id="PTHR37296">
    <property type="entry name" value="CONSERVED VIRULENCE FACTOR B"/>
    <property type="match status" value="1"/>
</dbReference>
<reference evidence="4" key="1">
    <citation type="submission" date="2016-10" db="EMBL/GenBank/DDBJ databases">
        <authorList>
            <person name="Varghese N."/>
            <person name="Submissions S."/>
        </authorList>
    </citation>
    <scope>NUCLEOTIDE SEQUENCE [LARGE SCALE GENOMIC DNA]</scope>
    <source>
        <strain evidence="4">IBRC-M 10761</strain>
    </source>
</reference>
<sequence>MVALVPSITDFSPPEFRKITTFVLYCTERVRPVTTHCMKELGVISTLPINRFTENGAYLQLSDSGEVLLPKRYLKGEEKEGDPVEVFVYTDSEDRPVAVTDRPVALLDQFAVMEVKDLTAIGAFLDWGLEKDLFLPTSEMREKVGKGDRVLAMVCLDHRTNRLVGVSKYEDFLLSDTSGFQVGQEVEALVFDRTALGYKVLIQDFYEGLIYENEVFTPVQIGESVRAFIKKLREDGKIDVQLTQVGRQKYEEGADFILRRVQENGFLPLSDKSDPEQIRNELGMSKKQFKQCIGQLYKKKKIVIKEDGIYSV</sequence>
<keyword evidence="4" id="KW-1185">Reference proteome</keyword>